<dbReference type="AlphaFoldDB" id="A0AAV9QYJ0"/>
<name>A0AAV9QYJ0_9TELE</name>
<keyword evidence="3" id="KW-1185">Reference proteome</keyword>
<comment type="caution">
    <text evidence="2">The sequence shown here is derived from an EMBL/GenBank/DDBJ whole genome shotgun (WGS) entry which is preliminary data.</text>
</comment>
<reference evidence="2 3" key="1">
    <citation type="submission" date="2021-06" db="EMBL/GenBank/DDBJ databases">
        <authorList>
            <person name="Palmer J.M."/>
        </authorList>
    </citation>
    <scope>NUCLEOTIDE SEQUENCE [LARGE SCALE GENOMIC DNA]</scope>
    <source>
        <strain evidence="2 3">MEX-2019</strain>
        <tissue evidence="2">Muscle</tissue>
    </source>
</reference>
<feature type="region of interest" description="Disordered" evidence="1">
    <location>
        <begin position="1"/>
        <end position="33"/>
    </location>
</feature>
<organism evidence="2 3">
    <name type="scientific">Crenichthys baileyi</name>
    <name type="common">White River springfish</name>
    <dbReference type="NCBI Taxonomy" id="28760"/>
    <lineage>
        <taxon>Eukaryota</taxon>
        <taxon>Metazoa</taxon>
        <taxon>Chordata</taxon>
        <taxon>Craniata</taxon>
        <taxon>Vertebrata</taxon>
        <taxon>Euteleostomi</taxon>
        <taxon>Actinopterygii</taxon>
        <taxon>Neopterygii</taxon>
        <taxon>Teleostei</taxon>
        <taxon>Neoteleostei</taxon>
        <taxon>Acanthomorphata</taxon>
        <taxon>Ovalentaria</taxon>
        <taxon>Atherinomorphae</taxon>
        <taxon>Cyprinodontiformes</taxon>
        <taxon>Goodeidae</taxon>
        <taxon>Crenichthys</taxon>
    </lineage>
</organism>
<protein>
    <submittedName>
        <fullName evidence="2">Uncharacterized protein</fullName>
    </submittedName>
</protein>
<sequence length="50" mass="5494">EGGITRQPGPSIGRLHGRPPSMENSTFRVDQSYVTLPRSRDAVARKPCSQ</sequence>
<feature type="compositionally biased region" description="Polar residues" evidence="1">
    <location>
        <begin position="22"/>
        <end position="33"/>
    </location>
</feature>
<proteinExistence type="predicted"/>
<evidence type="ECO:0000313" key="3">
    <source>
        <dbReference type="Proteomes" id="UP001311232"/>
    </source>
</evidence>
<gene>
    <name evidence="2" type="ORF">CRENBAI_004673</name>
</gene>
<dbReference type="Proteomes" id="UP001311232">
    <property type="component" value="Unassembled WGS sequence"/>
</dbReference>
<feature type="non-terminal residue" evidence="2">
    <location>
        <position position="1"/>
    </location>
</feature>
<accession>A0AAV9QYJ0</accession>
<dbReference type="EMBL" id="JAHHUM010002721">
    <property type="protein sequence ID" value="KAK5601070.1"/>
    <property type="molecule type" value="Genomic_DNA"/>
</dbReference>
<evidence type="ECO:0000256" key="1">
    <source>
        <dbReference type="SAM" id="MobiDB-lite"/>
    </source>
</evidence>
<evidence type="ECO:0000313" key="2">
    <source>
        <dbReference type="EMBL" id="KAK5601070.1"/>
    </source>
</evidence>